<dbReference type="PANTHER" id="PTHR10656:SF42">
    <property type="entry name" value="CYCLIC GMP-AMP SYNTHASE-LIKE PROTEIN-RELATED"/>
    <property type="match status" value="1"/>
</dbReference>
<keyword evidence="3" id="KW-0808">Transferase</keyword>
<evidence type="ECO:0000256" key="6">
    <source>
        <dbReference type="ARBA" id="ARBA00022741"/>
    </source>
</evidence>
<keyword evidence="7" id="KW-0067">ATP-binding</keyword>
<dbReference type="AlphaFoldDB" id="A0A7D9ES21"/>
<dbReference type="SMART" id="SM01265">
    <property type="entry name" value="Mab-21"/>
    <property type="match status" value="1"/>
</dbReference>
<dbReference type="InterPro" id="IPR046906">
    <property type="entry name" value="Mab-21_HhH/H2TH-like"/>
</dbReference>
<dbReference type="Pfam" id="PF20266">
    <property type="entry name" value="Mab-21_C"/>
    <property type="match status" value="1"/>
</dbReference>
<feature type="domain" description="Mab-21-like HhH/H2TH-like" evidence="10">
    <location>
        <begin position="330"/>
        <end position="419"/>
    </location>
</feature>
<evidence type="ECO:0000313" key="12">
    <source>
        <dbReference type="Proteomes" id="UP001152795"/>
    </source>
</evidence>
<dbReference type="EMBL" id="CACRXK020008088">
    <property type="protein sequence ID" value="CAB4013949.1"/>
    <property type="molecule type" value="Genomic_DNA"/>
</dbReference>
<dbReference type="PANTHER" id="PTHR10656">
    <property type="entry name" value="CELL FATE DETERMINING PROTEIN MAB21-RELATED"/>
    <property type="match status" value="1"/>
</dbReference>
<gene>
    <name evidence="11" type="ORF">PACLA_8A022949</name>
</gene>
<organism evidence="11 12">
    <name type="scientific">Paramuricea clavata</name>
    <name type="common">Red gorgonian</name>
    <name type="synonym">Violescent sea-whip</name>
    <dbReference type="NCBI Taxonomy" id="317549"/>
    <lineage>
        <taxon>Eukaryota</taxon>
        <taxon>Metazoa</taxon>
        <taxon>Cnidaria</taxon>
        <taxon>Anthozoa</taxon>
        <taxon>Octocorallia</taxon>
        <taxon>Malacalcyonacea</taxon>
        <taxon>Plexauridae</taxon>
        <taxon>Paramuricea</taxon>
    </lineage>
</organism>
<name>A0A7D9ES21_PARCT</name>
<evidence type="ECO:0000256" key="8">
    <source>
        <dbReference type="ARBA" id="ARBA00022842"/>
    </source>
</evidence>
<evidence type="ECO:0000256" key="7">
    <source>
        <dbReference type="ARBA" id="ARBA00022840"/>
    </source>
</evidence>
<dbReference type="GO" id="GO:0005524">
    <property type="term" value="F:ATP binding"/>
    <property type="evidence" value="ECO:0007669"/>
    <property type="project" value="UniProtKB-KW"/>
</dbReference>
<keyword evidence="4" id="KW-0548">Nucleotidyltransferase</keyword>
<proteinExistence type="inferred from homology"/>
<evidence type="ECO:0000256" key="5">
    <source>
        <dbReference type="ARBA" id="ARBA00022723"/>
    </source>
</evidence>
<feature type="domain" description="Mab-21-like nucleotidyltransferase" evidence="9">
    <location>
        <begin position="259"/>
        <end position="321"/>
    </location>
</feature>
<protein>
    <submittedName>
        <fullName evidence="11">Uncharacterized protein</fullName>
    </submittedName>
</protein>
<evidence type="ECO:0000259" key="9">
    <source>
        <dbReference type="Pfam" id="PF03281"/>
    </source>
</evidence>
<keyword evidence="6" id="KW-0547">Nucleotide-binding</keyword>
<evidence type="ECO:0000256" key="2">
    <source>
        <dbReference type="ARBA" id="ARBA00008307"/>
    </source>
</evidence>
<reference evidence="11" key="1">
    <citation type="submission" date="2020-04" db="EMBL/GenBank/DDBJ databases">
        <authorList>
            <person name="Alioto T."/>
            <person name="Alioto T."/>
            <person name="Gomez Garrido J."/>
        </authorList>
    </citation>
    <scope>NUCLEOTIDE SEQUENCE</scope>
    <source>
        <strain evidence="11">A484AB</strain>
    </source>
</reference>
<evidence type="ECO:0000256" key="4">
    <source>
        <dbReference type="ARBA" id="ARBA00022695"/>
    </source>
</evidence>
<evidence type="ECO:0000313" key="11">
    <source>
        <dbReference type="EMBL" id="CAB4013949.1"/>
    </source>
</evidence>
<evidence type="ECO:0000256" key="3">
    <source>
        <dbReference type="ARBA" id="ARBA00022679"/>
    </source>
</evidence>
<evidence type="ECO:0000256" key="1">
    <source>
        <dbReference type="ARBA" id="ARBA00001946"/>
    </source>
</evidence>
<sequence length="445" mass="51603">MTQASSVDYSTLKYNLLKMWLPVTGVRTPVDLWTRNFENYFGDKVYCVMQDWLRQNNKETTPDFLCKPHFENYFDSRPPFEIDEVILSGSCSEGLFLYSREPSDRDFMCVLKNITFSLEDQQNGCLWLREDTPFVYAFMTSDETQNLWCAFLDNADKGTRKHRLSSRKLKEKLQENSQKTANNNICSAIFGRDEEVTEGAAMTISKPEFGTSDWNRLVDFLTKFLNNPINEELGGEIEYWVSNGGLPDLFYTRAAQASDVVLAIFCEGWPSCAREWITRKRLWPDMNSVEKISNNGYHIVPKSSPDGDFRLSFSCVETMLVETLIPLQRRVMRAFKAVVKYHENTWSPNLKNIISSYHLKTIAFWHFERTSQESWTEDTLVHHLVALLEELAEALRIQNLPMYFMPKVNLVQDVDNPEVTLDLMEKISQLSQNFCAMSEAINNNI</sequence>
<evidence type="ECO:0000259" key="10">
    <source>
        <dbReference type="Pfam" id="PF20266"/>
    </source>
</evidence>
<accession>A0A7D9ES21</accession>
<dbReference type="Pfam" id="PF03281">
    <property type="entry name" value="Mab-21"/>
    <property type="match status" value="1"/>
</dbReference>
<dbReference type="Proteomes" id="UP001152795">
    <property type="component" value="Unassembled WGS sequence"/>
</dbReference>
<comment type="caution">
    <text evidence="11">The sequence shown here is derived from an EMBL/GenBank/DDBJ whole genome shotgun (WGS) entry which is preliminary data.</text>
</comment>
<comment type="cofactor">
    <cofactor evidence="1">
        <name>Mg(2+)</name>
        <dbReference type="ChEBI" id="CHEBI:18420"/>
    </cofactor>
</comment>
<dbReference type="GO" id="GO:0046872">
    <property type="term" value="F:metal ion binding"/>
    <property type="evidence" value="ECO:0007669"/>
    <property type="project" value="UniProtKB-KW"/>
</dbReference>
<dbReference type="Gene3D" id="1.10.1410.40">
    <property type="match status" value="1"/>
</dbReference>
<keyword evidence="12" id="KW-1185">Reference proteome</keyword>
<dbReference type="GO" id="GO:0016779">
    <property type="term" value="F:nucleotidyltransferase activity"/>
    <property type="evidence" value="ECO:0007669"/>
    <property type="project" value="UniProtKB-KW"/>
</dbReference>
<comment type="similarity">
    <text evidence="2">Belongs to the mab-21 family.</text>
</comment>
<keyword evidence="8" id="KW-0460">Magnesium</keyword>
<dbReference type="OrthoDB" id="5952992at2759"/>
<keyword evidence="5" id="KW-0479">Metal-binding</keyword>
<dbReference type="InterPro" id="IPR046903">
    <property type="entry name" value="Mab-21-like_nuc_Trfase"/>
</dbReference>
<dbReference type="InterPro" id="IPR024810">
    <property type="entry name" value="MAB21L/cGLR"/>
</dbReference>